<feature type="region of interest" description="Disordered" evidence="1">
    <location>
        <begin position="1"/>
        <end position="37"/>
    </location>
</feature>
<sequence length="609" mass="67037">MANSHRMNAETLTTVKRSSPADNKKKKQKSAGKWASKKQDLAPVCAAPAGEVLDWQVWTTYLRQRPAVAGLAEITVGNRSPLLWRLPSDMDETSLAALPALRSRAVSTDDGLSAVNVWLERIDQEPLSADLALEALAWAWSAPDLADRLPEDAWRRLVNRLTRLALDSGAVPLLESPVVHQWIQGELPLVLWHLLPELASSAGLFEPASAALSAGLLELLDGEGVPAARYWNQMGPLLACWTRAAWLAGQHKDDVFSGDGRTHYEWLVRQSLRASRGDGRQSLTTGTEGQFEPALLALAVKLSGDPDDCEISAAVLPRGGLKEAPAGALPEPADHSEWAGVALLRSNWSRKSRGFTALYSALPMQAELWVGKRALIHGQWSCTVARNGQTLAVKDDAWREVCWHSDDDVQYLELELELAERCRVQRQILLAPEDGILLLADAVLSDEPGQLEYATTLPLATGIACEPQRETYEGTLADDKRLGVMLPLALPEWKSEASPGNWEQTEAGLNYQLRGSGPALYAPLFFDLKPNRSRKQLTWRRLTVAEKLSIVSPEVAAGYRVRIGDEQWVVYRSLTGVVNRTLMGQNVFCEFAALRFDTDGDTEELISLE</sequence>
<gene>
    <name evidence="2" type="ORF">Pla8534_16530</name>
</gene>
<name>A0A518DPV4_9BACT</name>
<keyword evidence="3" id="KW-1185">Reference proteome</keyword>
<evidence type="ECO:0000313" key="3">
    <source>
        <dbReference type="Proteomes" id="UP000317648"/>
    </source>
</evidence>
<proteinExistence type="predicted"/>
<evidence type="ECO:0000313" key="2">
    <source>
        <dbReference type="EMBL" id="QDU93869.1"/>
    </source>
</evidence>
<evidence type="ECO:0008006" key="4">
    <source>
        <dbReference type="Google" id="ProtNLM"/>
    </source>
</evidence>
<organism evidence="2 3">
    <name type="scientific">Lignipirellula cremea</name>
    <dbReference type="NCBI Taxonomy" id="2528010"/>
    <lineage>
        <taxon>Bacteria</taxon>
        <taxon>Pseudomonadati</taxon>
        <taxon>Planctomycetota</taxon>
        <taxon>Planctomycetia</taxon>
        <taxon>Pirellulales</taxon>
        <taxon>Pirellulaceae</taxon>
        <taxon>Lignipirellula</taxon>
    </lineage>
</organism>
<reference evidence="2 3" key="1">
    <citation type="submission" date="2019-02" db="EMBL/GenBank/DDBJ databases">
        <title>Deep-cultivation of Planctomycetes and their phenomic and genomic characterization uncovers novel biology.</title>
        <authorList>
            <person name="Wiegand S."/>
            <person name="Jogler M."/>
            <person name="Boedeker C."/>
            <person name="Pinto D."/>
            <person name="Vollmers J."/>
            <person name="Rivas-Marin E."/>
            <person name="Kohn T."/>
            <person name="Peeters S.H."/>
            <person name="Heuer A."/>
            <person name="Rast P."/>
            <person name="Oberbeckmann S."/>
            <person name="Bunk B."/>
            <person name="Jeske O."/>
            <person name="Meyerdierks A."/>
            <person name="Storesund J.E."/>
            <person name="Kallscheuer N."/>
            <person name="Luecker S."/>
            <person name="Lage O.M."/>
            <person name="Pohl T."/>
            <person name="Merkel B.J."/>
            <person name="Hornburger P."/>
            <person name="Mueller R.-W."/>
            <person name="Bruemmer F."/>
            <person name="Labrenz M."/>
            <person name="Spormann A.M."/>
            <person name="Op den Camp H."/>
            <person name="Overmann J."/>
            <person name="Amann R."/>
            <person name="Jetten M.S.M."/>
            <person name="Mascher T."/>
            <person name="Medema M.H."/>
            <person name="Devos D.P."/>
            <person name="Kaster A.-K."/>
            <person name="Ovreas L."/>
            <person name="Rohde M."/>
            <person name="Galperin M.Y."/>
            <person name="Jogler C."/>
        </authorList>
    </citation>
    <scope>NUCLEOTIDE SEQUENCE [LARGE SCALE GENOMIC DNA]</scope>
    <source>
        <strain evidence="2 3">Pla85_3_4</strain>
    </source>
</reference>
<dbReference type="AlphaFoldDB" id="A0A518DPV4"/>
<accession>A0A518DPV4</accession>
<dbReference type="KEGG" id="lcre:Pla8534_16530"/>
<dbReference type="EMBL" id="CP036433">
    <property type="protein sequence ID" value="QDU93869.1"/>
    <property type="molecule type" value="Genomic_DNA"/>
</dbReference>
<feature type="compositionally biased region" description="Polar residues" evidence="1">
    <location>
        <begin position="1"/>
        <end position="21"/>
    </location>
</feature>
<protein>
    <recommendedName>
        <fullName evidence="4">Heparinase II/III-like protein</fullName>
    </recommendedName>
</protein>
<evidence type="ECO:0000256" key="1">
    <source>
        <dbReference type="SAM" id="MobiDB-lite"/>
    </source>
</evidence>
<dbReference type="Proteomes" id="UP000317648">
    <property type="component" value="Chromosome"/>
</dbReference>